<dbReference type="AlphaFoldDB" id="A0A806C7W5"/>
<geneLocation type="plasmid" evidence="1 2">
    <name>SV1_lp17</name>
</geneLocation>
<accession>A0A806C7W5</accession>
<dbReference type="Proteomes" id="UP000006166">
    <property type="component" value="Plasmid SV1_lp17"/>
</dbReference>
<keyword evidence="2" id="KW-1185">Reference proteome</keyword>
<sequence length="68" mass="7973">MKKNKSFGINPGKYKNKFLLLKEVNTFTLCGAFINSSSVYNNFLDKLKKEAERKDFLNINKKLNKNRK</sequence>
<keyword evidence="1" id="KW-0614">Plasmid</keyword>
<evidence type="ECO:0000313" key="1">
    <source>
        <dbReference type="EMBL" id="ACN93379.1"/>
    </source>
</evidence>
<reference evidence="1 2" key="1">
    <citation type="journal article" date="2011" name="J. Bacteriol.">
        <title>Whole genome sequence of an unusual Borrelia burgdorferi sensu lato isolate.</title>
        <authorList>
            <person name="Casjens S.R."/>
            <person name="Fraser-Liggett C.M."/>
            <person name="Mongodin E.F."/>
            <person name="Qiu W.G."/>
            <person name="Dunn J.J."/>
            <person name="Luft B.J."/>
            <person name="Schutzer S.E."/>
        </authorList>
    </citation>
    <scope>NUCLEOTIDE SEQUENCE [LARGE SCALE GENOMIC DNA]</scope>
    <source>
        <strain evidence="1 2">SV1</strain>
    </source>
</reference>
<organism evidence="1 2">
    <name type="scientific">Borreliella finlandensis</name>
    <dbReference type="NCBI Taxonomy" id="498741"/>
    <lineage>
        <taxon>Bacteria</taxon>
        <taxon>Pseudomonadati</taxon>
        <taxon>Spirochaetota</taxon>
        <taxon>Spirochaetia</taxon>
        <taxon>Spirochaetales</taxon>
        <taxon>Borreliaceae</taxon>
        <taxon>Borreliella</taxon>
    </lineage>
</organism>
<gene>
    <name evidence="1" type="ORF">BSV1_D19</name>
</gene>
<evidence type="ECO:0000313" key="2">
    <source>
        <dbReference type="Proteomes" id="UP000006166"/>
    </source>
</evidence>
<protein>
    <submittedName>
        <fullName evidence="1">Uncharacterized protein</fullName>
    </submittedName>
</protein>
<proteinExistence type="predicted"/>
<dbReference type="EMBL" id="CP001519">
    <property type="protein sequence ID" value="ACN93379.1"/>
    <property type="molecule type" value="Genomic_DNA"/>
</dbReference>
<name>A0A806C7W5_9SPIR</name>
<dbReference type="RefSeq" id="WP_012672506.1">
    <property type="nucleotide sequence ID" value="NC_012242.1"/>
</dbReference>